<feature type="domain" description="CBU-0592-like" evidence="2">
    <location>
        <begin position="17"/>
        <end position="89"/>
    </location>
</feature>
<keyword evidence="1" id="KW-0812">Transmembrane</keyword>
<accession>A0ABZ2KQU8</accession>
<evidence type="ECO:0000256" key="1">
    <source>
        <dbReference type="SAM" id="Phobius"/>
    </source>
</evidence>
<feature type="transmembrane region" description="Helical" evidence="1">
    <location>
        <begin position="70"/>
        <end position="88"/>
    </location>
</feature>
<keyword evidence="1" id="KW-1133">Transmembrane helix</keyword>
<reference evidence="3" key="1">
    <citation type="submission" date="2021-12" db="EMBL/GenBank/DDBJ databases">
        <title>Discovery of the Pendulisporaceae a myxobacterial family with distinct sporulation behavior and unique specialized metabolism.</title>
        <authorList>
            <person name="Garcia R."/>
            <person name="Popoff A."/>
            <person name="Bader C.D."/>
            <person name="Loehr J."/>
            <person name="Walesch S."/>
            <person name="Walt C."/>
            <person name="Boldt J."/>
            <person name="Bunk B."/>
            <person name="Haeckl F.J.F.P.J."/>
            <person name="Gunesch A.P."/>
            <person name="Birkelbach J."/>
            <person name="Nuebel U."/>
            <person name="Pietschmann T."/>
            <person name="Bach T."/>
            <person name="Mueller R."/>
        </authorList>
    </citation>
    <scope>NUCLEOTIDE SEQUENCE</scope>
    <source>
        <strain evidence="3">MSr11367</strain>
    </source>
</reference>
<organism evidence="3 4">
    <name type="scientific">Pendulispora rubella</name>
    <dbReference type="NCBI Taxonomy" id="2741070"/>
    <lineage>
        <taxon>Bacteria</taxon>
        <taxon>Pseudomonadati</taxon>
        <taxon>Myxococcota</taxon>
        <taxon>Myxococcia</taxon>
        <taxon>Myxococcales</taxon>
        <taxon>Sorangiineae</taxon>
        <taxon>Pendulisporaceae</taxon>
        <taxon>Pendulispora</taxon>
    </lineage>
</organism>
<dbReference type="EMBL" id="CP089983">
    <property type="protein sequence ID" value="WXB01039.1"/>
    <property type="molecule type" value="Genomic_DNA"/>
</dbReference>
<evidence type="ECO:0000259" key="2">
    <source>
        <dbReference type="Pfam" id="PF26604"/>
    </source>
</evidence>
<keyword evidence="1" id="KW-0472">Membrane</keyword>
<keyword evidence="4" id="KW-1185">Reference proteome</keyword>
<gene>
    <name evidence="3" type="ORF">LVJ94_29480</name>
</gene>
<dbReference type="Pfam" id="PF26604">
    <property type="entry name" value="CBU_0592"/>
    <property type="match status" value="1"/>
</dbReference>
<dbReference type="RefSeq" id="WP_394830646.1">
    <property type="nucleotide sequence ID" value="NZ_CP089929.1"/>
</dbReference>
<proteinExistence type="predicted"/>
<evidence type="ECO:0000313" key="4">
    <source>
        <dbReference type="Proteomes" id="UP001374803"/>
    </source>
</evidence>
<protein>
    <recommendedName>
        <fullName evidence="2">CBU-0592-like domain-containing protein</fullName>
    </recommendedName>
</protein>
<name>A0ABZ2KQU8_9BACT</name>
<evidence type="ECO:0000313" key="3">
    <source>
        <dbReference type="EMBL" id="WXB01039.1"/>
    </source>
</evidence>
<sequence>MASATLAAMSDYPLLISLAGWTGAALLLASYALASARKLEASGATFQWMNVVGSAALATNSAHNGAWPSAILNVIWLGIGAVALLRLVSNGLNTRKSRAHGLHVAP</sequence>
<dbReference type="InterPro" id="IPR058058">
    <property type="entry name" value="CBU_0592-like"/>
</dbReference>
<dbReference type="Proteomes" id="UP001374803">
    <property type="component" value="Chromosome"/>
</dbReference>
<dbReference type="NCBIfam" id="NF047864">
    <property type="entry name" value="CBU_0592_membra"/>
    <property type="match status" value="1"/>
</dbReference>